<dbReference type="Proteomes" id="UP000265663">
    <property type="component" value="Unassembled WGS sequence"/>
</dbReference>
<accession>A0A3M7M902</accession>
<organism evidence="1 2">
    <name type="scientific">Pyrenophora seminiperda CCB06</name>
    <dbReference type="NCBI Taxonomy" id="1302712"/>
    <lineage>
        <taxon>Eukaryota</taxon>
        <taxon>Fungi</taxon>
        <taxon>Dikarya</taxon>
        <taxon>Ascomycota</taxon>
        <taxon>Pezizomycotina</taxon>
        <taxon>Dothideomycetes</taxon>
        <taxon>Pleosporomycetidae</taxon>
        <taxon>Pleosporales</taxon>
        <taxon>Pleosporineae</taxon>
        <taxon>Pleosporaceae</taxon>
        <taxon>Pyrenophora</taxon>
    </lineage>
</organism>
<evidence type="ECO:0000313" key="1">
    <source>
        <dbReference type="EMBL" id="RMZ70996.1"/>
    </source>
</evidence>
<dbReference type="EMBL" id="KE747825">
    <property type="protein sequence ID" value="RMZ70996.1"/>
    <property type="molecule type" value="Genomic_DNA"/>
</dbReference>
<evidence type="ECO:0000313" key="2">
    <source>
        <dbReference type="Proteomes" id="UP000265663"/>
    </source>
</evidence>
<dbReference type="OrthoDB" id="5337308at2759"/>
<protein>
    <submittedName>
        <fullName evidence="1">Uncharacterized protein</fullName>
    </submittedName>
</protein>
<sequence length="232" mass="26089">MSSNIERNQFFDTAWLKGGKIWENFTSLVNPPPSSNTLESCGYVLEHGALRSNVVAKVQKMLTQAGILVGRLRWIDVYSAGVTDTDKADSAYSNWFDVEHGIIVCNENLKPRDQSPGARLFPSEVLWQYLRAIVRMNISNWDTQDVIFAARTISTSTRDERTGEPPGYADTLRMLGDHKHELGHRLVDKVVVFGDKDLKFLEPEKRSMVIMLSHERPTPAPSPTVDGCPSKK</sequence>
<dbReference type="AlphaFoldDB" id="A0A3M7M902"/>
<reference evidence="1 2" key="1">
    <citation type="journal article" date="2014" name="PLoS ONE">
        <title>De novo Genome Assembly of the Fungal Plant Pathogen Pyrenophora semeniperda.</title>
        <authorList>
            <person name="Soliai M.M."/>
            <person name="Meyer S.E."/>
            <person name="Udall J.A."/>
            <person name="Elzinga D.E."/>
            <person name="Hermansen R.A."/>
            <person name="Bodily P.M."/>
            <person name="Hart A.A."/>
            <person name="Coleman C.E."/>
        </authorList>
    </citation>
    <scope>NUCLEOTIDE SEQUENCE [LARGE SCALE GENOMIC DNA]</scope>
    <source>
        <strain evidence="1 2">CCB06</strain>
        <tissue evidence="1">Mycelium</tissue>
    </source>
</reference>
<name>A0A3M7M902_9PLEO</name>
<gene>
    <name evidence="1" type="ORF">GMOD_00008675</name>
</gene>
<proteinExistence type="predicted"/>
<keyword evidence="2" id="KW-1185">Reference proteome</keyword>